<keyword evidence="4 13" id="KW-0812">Transmembrane</keyword>
<evidence type="ECO:0000256" key="5">
    <source>
        <dbReference type="ARBA" id="ARBA00022989"/>
    </source>
</evidence>
<dbReference type="GO" id="GO:0005886">
    <property type="term" value="C:plasma membrane"/>
    <property type="evidence" value="ECO:0007669"/>
    <property type="project" value="UniProtKB-SubCell"/>
</dbReference>
<evidence type="ECO:0000256" key="12">
    <source>
        <dbReference type="PROSITE-ProRule" id="PRU00278"/>
    </source>
</evidence>
<dbReference type="OrthoDB" id="9812372at2"/>
<evidence type="ECO:0000256" key="6">
    <source>
        <dbReference type="ARBA" id="ARBA00023136"/>
    </source>
</evidence>
<keyword evidence="16" id="KW-1185">Reference proteome</keyword>
<proteinExistence type="inferred from homology"/>
<dbReference type="InterPro" id="IPR046357">
    <property type="entry name" value="PPIase_dom_sf"/>
</dbReference>
<dbReference type="PROSITE" id="PS01096">
    <property type="entry name" value="PPIC_PPIASE_1"/>
    <property type="match status" value="1"/>
</dbReference>
<name>A0A0G3EPB1_9BURK</name>
<gene>
    <name evidence="15" type="ORF">ABW99_06250</name>
</gene>
<evidence type="ECO:0000256" key="8">
    <source>
        <dbReference type="ARBA" id="ARBA00023235"/>
    </source>
</evidence>
<dbReference type="AlphaFoldDB" id="A0A0G3EPB1"/>
<protein>
    <recommendedName>
        <fullName evidence="10">Periplasmic chaperone PpiD</fullName>
    </recommendedName>
    <alternativeName>
        <fullName evidence="11">Periplasmic folding chaperone</fullName>
    </alternativeName>
</protein>
<evidence type="ECO:0000313" key="16">
    <source>
        <dbReference type="Proteomes" id="UP000036700"/>
    </source>
</evidence>
<dbReference type="InterPro" id="IPR027304">
    <property type="entry name" value="Trigger_fact/SurA_dom_sf"/>
</dbReference>
<organism evidence="15 16">
    <name type="scientific">Pandoraea thiooxydans</name>
    <dbReference type="NCBI Taxonomy" id="445709"/>
    <lineage>
        <taxon>Bacteria</taxon>
        <taxon>Pseudomonadati</taxon>
        <taxon>Pseudomonadota</taxon>
        <taxon>Betaproteobacteria</taxon>
        <taxon>Burkholderiales</taxon>
        <taxon>Burkholderiaceae</taxon>
        <taxon>Pandoraea</taxon>
    </lineage>
</organism>
<dbReference type="InterPro" id="IPR023058">
    <property type="entry name" value="PPIase_PpiC_CS"/>
</dbReference>
<keyword evidence="5 13" id="KW-1133">Transmembrane helix</keyword>
<dbReference type="PANTHER" id="PTHR47529">
    <property type="entry name" value="PEPTIDYL-PROLYL CIS-TRANS ISOMERASE D"/>
    <property type="match status" value="1"/>
</dbReference>
<keyword evidence="8 12" id="KW-0413">Isomerase</keyword>
<dbReference type="GO" id="GO:0003755">
    <property type="term" value="F:peptidyl-prolyl cis-trans isomerase activity"/>
    <property type="evidence" value="ECO:0007669"/>
    <property type="project" value="UniProtKB-KW"/>
</dbReference>
<feature type="domain" description="PpiC" evidence="14">
    <location>
        <begin position="270"/>
        <end position="373"/>
    </location>
</feature>
<dbReference type="InterPro" id="IPR052029">
    <property type="entry name" value="PpiD_chaperone"/>
</dbReference>
<evidence type="ECO:0000256" key="2">
    <source>
        <dbReference type="ARBA" id="ARBA00022475"/>
    </source>
</evidence>
<keyword evidence="6 13" id="KW-0472">Membrane</keyword>
<keyword evidence="7" id="KW-0143">Chaperone</keyword>
<sequence length="644" mass="70879">MLDSIRRHQRLVLLFLMLLIVPSFVIFGIHGWQDFAQGGNNAATVGGQQITRQEFDNAVQDQVQRMSQMFGDSIDVSKINTPALRRAILDNLIQQRLLTEQMLNKHLTASDAQVREAILAIPVIQQLRRPDGSIDLKAYEQLLAAQRLTPNQLDAQIRYELASRQIPENIQNSAWLPTAVAERFATLRAQQRDVQELMLPASTYAAKIKPTPDQLKAYYEQHKEAFKTPETAQISYVVLDPKNVQATVAAPGDDVLKKLYEQQIDHFKVPEQRRVSHILIAVPRDATPAQRAAAKAKAQSILDEVRKHPDQFAKLAKQDSQDPGSAAKGGDLGYFGRDAMVKPFSDAAFSLKLNEISNLVQTDYGYHILMLTGIKPAETQPFDQVKDQLLKEYQQKEQAKIYAKQADQLTNLVFDQPDSLQPVADKLHLKIQTADVQRTPNPALGADSPLNNPKLLKAIFSDDSLQKKHNTEAVDVGQGMLVSAHVTAYHPAAVPPLDKIEAQVSSKYVSEQATAQAKKDGEAKLADLRKSASADGFGPVQTVSRDNPGKIAPAALSEIFKTDTAKLPAYAGVDLGNQGYAIYRIDKVSQPAATPADAARQATEAQQLGQIVGQAEFDAYVAELRASTKVKINPNAIGTKTTQE</sequence>
<dbReference type="PANTHER" id="PTHR47529:SF1">
    <property type="entry name" value="PERIPLASMIC CHAPERONE PPID"/>
    <property type="match status" value="1"/>
</dbReference>
<dbReference type="SUPFAM" id="SSF54534">
    <property type="entry name" value="FKBP-like"/>
    <property type="match status" value="1"/>
</dbReference>
<dbReference type="Gene3D" id="3.10.50.40">
    <property type="match status" value="1"/>
</dbReference>
<evidence type="ECO:0000256" key="13">
    <source>
        <dbReference type="SAM" id="Phobius"/>
    </source>
</evidence>
<keyword evidence="3" id="KW-0997">Cell inner membrane</keyword>
<evidence type="ECO:0000256" key="4">
    <source>
        <dbReference type="ARBA" id="ARBA00022692"/>
    </source>
</evidence>
<evidence type="ECO:0000313" key="15">
    <source>
        <dbReference type="EMBL" id="AKJ67874.1"/>
    </source>
</evidence>
<dbReference type="STRING" id="445709.ABW99_06250"/>
<dbReference type="RefSeq" id="WP_047213671.1">
    <property type="nucleotide sequence ID" value="NZ_CP011568.3"/>
</dbReference>
<dbReference type="EMBL" id="CP011568">
    <property type="protein sequence ID" value="AKJ67874.1"/>
    <property type="molecule type" value="Genomic_DNA"/>
</dbReference>
<dbReference type="PROSITE" id="PS50198">
    <property type="entry name" value="PPIC_PPIASE_2"/>
    <property type="match status" value="1"/>
</dbReference>
<keyword evidence="2" id="KW-1003">Cell membrane</keyword>
<dbReference type="KEGG" id="ptx:ABW99_06250"/>
<evidence type="ECO:0000256" key="7">
    <source>
        <dbReference type="ARBA" id="ARBA00023186"/>
    </source>
</evidence>
<evidence type="ECO:0000256" key="11">
    <source>
        <dbReference type="ARBA" id="ARBA00042775"/>
    </source>
</evidence>
<comment type="similarity">
    <text evidence="9">Belongs to the PpiD chaperone family.</text>
</comment>
<dbReference type="PATRIC" id="fig|445709.3.peg.1342"/>
<dbReference type="Pfam" id="PF13616">
    <property type="entry name" value="Rotamase_3"/>
    <property type="match status" value="1"/>
</dbReference>
<evidence type="ECO:0000256" key="10">
    <source>
        <dbReference type="ARBA" id="ARBA00040743"/>
    </source>
</evidence>
<comment type="subcellular location">
    <subcellularLocation>
        <location evidence="1">Cell inner membrane</location>
        <topology evidence="1">Single-pass type II membrane protein</topology>
        <orientation evidence="1">Periplasmic side</orientation>
    </subcellularLocation>
</comment>
<dbReference type="Gene3D" id="1.10.4030.10">
    <property type="entry name" value="Porin chaperone SurA, peptide-binding domain"/>
    <property type="match status" value="1"/>
</dbReference>
<dbReference type="Proteomes" id="UP000036700">
    <property type="component" value="Chromosome"/>
</dbReference>
<dbReference type="Pfam" id="PF13624">
    <property type="entry name" value="SurA_N_3"/>
    <property type="match status" value="1"/>
</dbReference>
<keyword evidence="12" id="KW-0697">Rotamase</keyword>
<reference evidence="16" key="1">
    <citation type="submission" date="2015-06" db="EMBL/GenBank/DDBJ databases">
        <authorList>
            <person name="Lim Y.L."/>
            <person name="Ee R."/>
            <person name="Yong D."/>
            <person name="How K.Y."/>
            <person name="Yin W.F."/>
            <person name="Chan K.G."/>
        </authorList>
    </citation>
    <scope>NUCLEOTIDE SEQUENCE [LARGE SCALE GENOMIC DNA]</scope>
    <source>
        <strain evidence="16">DSM 25325</strain>
    </source>
</reference>
<dbReference type="SUPFAM" id="SSF109998">
    <property type="entry name" value="Triger factor/SurA peptide-binding domain-like"/>
    <property type="match status" value="1"/>
</dbReference>
<evidence type="ECO:0000256" key="9">
    <source>
        <dbReference type="ARBA" id="ARBA00038408"/>
    </source>
</evidence>
<evidence type="ECO:0000259" key="14">
    <source>
        <dbReference type="PROSITE" id="PS50198"/>
    </source>
</evidence>
<evidence type="ECO:0000256" key="3">
    <source>
        <dbReference type="ARBA" id="ARBA00022519"/>
    </source>
</evidence>
<feature type="transmembrane region" description="Helical" evidence="13">
    <location>
        <begin position="12"/>
        <end position="32"/>
    </location>
</feature>
<accession>A0A0G3EPB1</accession>
<evidence type="ECO:0000256" key="1">
    <source>
        <dbReference type="ARBA" id="ARBA00004382"/>
    </source>
</evidence>
<dbReference type="InterPro" id="IPR000297">
    <property type="entry name" value="PPIase_PpiC"/>
</dbReference>